<keyword evidence="2" id="KW-1185">Reference proteome</keyword>
<reference evidence="1 2" key="1">
    <citation type="submission" date="2021-03" db="EMBL/GenBank/DDBJ databases">
        <title>Antimicrobial resistance genes in bacteria isolated from Japanese honey, and their potential for conferring macrolide and lincosamide resistance in the American foulbrood pathogen Paenibacillus larvae.</title>
        <authorList>
            <person name="Okamoto M."/>
            <person name="Kumagai M."/>
            <person name="Kanamori H."/>
            <person name="Takamatsu D."/>
        </authorList>
    </citation>
    <scope>NUCLEOTIDE SEQUENCE [LARGE SCALE GENOMIC DNA]</scope>
    <source>
        <strain evidence="1 2">J21TS3</strain>
    </source>
</reference>
<dbReference type="EMBL" id="BORW01000002">
    <property type="protein sequence ID" value="GIO65956.1"/>
    <property type="molecule type" value="Genomic_DNA"/>
</dbReference>
<gene>
    <name evidence="1" type="ORF">J21TS3_07770</name>
</gene>
<comment type="caution">
    <text evidence="1">The sequence shown here is derived from an EMBL/GenBank/DDBJ whole genome shotgun (WGS) entry which is preliminary data.</text>
</comment>
<proteinExistence type="predicted"/>
<name>A0ABQ4LT77_9BACL</name>
<accession>A0ABQ4LT77</accession>
<organism evidence="1 2">
    <name type="scientific">Paenibacillus cookii</name>
    <dbReference type="NCBI Taxonomy" id="157839"/>
    <lineage>
        <taxon>Bacteria</taxon>
        <taxon>Bacillati</taxon>
        <taxon>Bacillota</taxon>
        <taxon>Bacilli</taxon>
        <taxon>Bacillales</taxon>
        <taxon>Paenibacillaceae</taxon>
        <taxon>Paenibacillus</taxon>
    </lineage>
</organism>
<protein>
    <submittedName>
        <fullName evidence="1">Uncharacterized protein</fullName>
    </submittedName>
</protein>
<evidence type="ECO:0000313" key="1">
    <source>
        <dbReference type="EMBL" id="GIO65956.1"/>
    </source>
</evidence>
<evidence type="ECO:0000313" key="2">
    <source>
        <dbReference type="Proteomes" id="UP000680638"/>
    </source>
</evidence>
<dbReference type="Proteomes" id="UP000680638">
    <property type="component" value="Unassembled WGS sequence"/>
</dbReference>
<sequence length="67" mass="7193">MPNCGVIRWKPTIPECTLCWATGKKARFAAAPAPSTRKGSDKGDDADEVVMAGKTAKGMSLKPFFCF</sequence>